<dbReference type="InterPro" id="IPR006047">
    <property type="entry name" value="GH13_cat_dom"/>
</dbReference>
<dbReference type="NCBIfam" id="TIGR02401">
    <property type="entry name" value="trehalose_TreY"/>
    <property type="match status" value="1"/>
</dbReference>
<keyword evidence="3" id="KW-1185">Reference proteome</keyword>
<evidence type="ECO:0000259" key="1">
    <source>
        <dbReference type="SMART" id="SM00642"/>
    </source>
</evidence>
<protein>
    <submittedName>
        <fullName evidence="2">Malto-oligosyltrehalose synthase</fullName>
    </submittedName>
</protein>
<dbReference type="Gene3D" id="1.10.150.200">
    <property type="entry name" value="Maltooligosyl trehalose synthase, domain 3"/>
    <property type="match status" value="1"/>
</dbReference>
<dbReference type="PANTHER" id="PTHR10357">
    <property type="entry name" value="ALPHA-AMYLASE FAMILY MEMBER"/>
    <property type="match status" value="1"/>
</dbReference>
<comment type="caution">
    <text evidence="2">The sequence shown here is derived from an EMBL/GenBank/DDBJ whole genome shotgun (WGS) entry which is preliminary data.</text>
</comment>
<evidence type="ECO:0000313" key="3">
    <source>
        <dbReference type="Proteomes" id="UP000654108"/>
    </source>
</evidence>
<evidence type="ECO:0000313" key="2">
    <source>
        <dbReference type="EMBL" id="MBD8065206.1"/>
    </source>
</evidence>
<organism evidence="2 3">
    <name type="scientific">Devosia oryzisoli</name>
    <dbReference type="NCBI Taxonomy" id="2774138"/>
    <lineage>
        <taxon>Bacteria</taxon>
        <taxon>Pseudomonadati</taxon>
        <taxon>Pseudomonadota</taxon>
        <taxon>Alphaproteobacteria</taxon>
        <taxon>Hyphomicrobiales</taxon>
        <taxon>Devosiaceae</taxon>
        <taxon>Devosia</taxon>
    </lineage>
</organism>
<dbReference type="Gene3D" id="3.30.1590.10">
    <property type="entry name" value="Maltooligosyl trehalose synthase, domain 2"/>
    <property type="match status" value="1"/>
</dbReference>
<dbReference type="EMBL" id="JACYFU010000002">
    <property type="protein sequence ID" value="MBD8065206.1"/>
    <property type="molecule type" value="Genomic_DNA"/>
</dbReference>
<accession>A0A927ISZ7</accession>
<dbReference type="GO" id="GO:0047470">
    <property type="term" value="F:(1,4)-alpha-D-glucan 1-alpha-D-glucosylmutase activity"/>
    <property type="evidence" value="ECO:0007669"/>
    <property type="project" value="TreeGrafter"/>
</dbReference>
<dbReference type="SMART" id="SM00642">
    <property type="entry name" value="Aamy"/>
    <property type="match status" value="1"/>
</dbReference>
<dbReference type="PANTHER" id="PTHR10357:SF216">
    <property type="entry name" value="MALTOOLIGOSYL TREHALOSE SYNTHASE-RELATED"/>
    <property type="match status" value="1"/>
</dbReference>
<dbReference type="Gene3D" id="3.20.20.80">
    <property type="entry name" value="Glycosidases"/>
    <property type="match status" value="1"/>
</dbReference>
<dbReference type="Gene3D" id="1.10.10.470">
    <property type="entry name" value="Maltooligosyl trehalose synthase, domain 4"/>
    <property type="match status" value="1"/>
</dbReference>
<dbReference type="InterPro" id="IPR013797">
    <property type="entry name" value="Maltooligo_trehalose_synth_4"/>
</dbReference>
<proteinExistence type="predicted"/>
<dbReference type="GO" id="GO:0030980">
    <property type="term" value="P:alpha-glucan catabolic process"/>
    <property type="evidence" value="ECO:0007669"/>
    <property type="project" value="TreeGrafter"/>
</dbReference>
<reference evidence="2" key="1">
    <citation type="submission" date="2020-09" db="EMBL/GenBank/DDBJ databases">
        <title>Genome seq and assembly of Devosia sp.</title>
        <authorList>
            <person name="Chhetri G."/>
        </authorList>
    </citation>
    <scope>NUCLEOTIDE SEQUENCE</scope>
    <source>
        <strain evidence="2">PTR5</strain>
    </source>
</reference>
<dbReference type="RefSeq" id="WP_191773944.1">
    <property type="nucleotide sequence ID" value="NZ_JACYFU010000002.1"/>
</dbReference>
<sequence length="741" mass="81725">MKSSPPVATYRIQLREGVNFAHVERHLDYLAHLGVSHLYLSPIFTAGQGSTHGYDVVDPTEIEPGLGGRTGFERLARAAHDKGLGIILDIVPNHTAFTLDNPWLRDVLRDGRSSPFARYFDIDWEAGPLVLPWLPETFATMLAAGKLRVEGDDFVAGDLRVPLAPGSGTGAPEAVHERQHWRLHHWELERDGITHRRFFNVTSLIGMRVEDPEVFAATHSLIFDLVRQGLVDGLRVDHIDGLADPKAYLDQLAAELPDTPVWIEKILVGEETLAQGWKTVGTTGYEAARMIARLLTSETGIGELDQAWQAYCGPQPSFEVTLRQSKADVLGNELSAEVHQLVGLARAALAGDGAVEPGPEGLREAIVVLLTEMSRYRTYIDANGAGPDDRQIIDTIVGNSRTAVRSHRVLEALARHLVMPQTADDRRLVVRLQQVSGALLAKAQEDTAGFRWTRFLAANEVGAEPAEPTVTDREANAFLAARTPWDMTLTSTHDTKRSEDSRMRLVALSHHPRAFASLVAAHDHLAPPTLPRLWRWYVMQSVLALWGEPPDTLTQRLTEHLQKAMREAKLTSFWTRPDEPLETAASQFAAALCDAWEASLPAEVTKLLSTGDALGLAQQALKCLLPGFPDIYRGSEGAFYALTDPDNRLPIDWTALGGLAAGQGFGAEKAELTRVLLDLRRSHPPFFQQATARITHADGSCRLERSHDGRTLVLSFGEDGPRSARPLWVSRAHPVVIHWME</sequence>
<dbReference type="Pfam" id="PF00128">
    <property type="entry name" value="Alpha-amylase"/>
    <property type="match status" value="1"/>
</dbReference>
<dbReference type="AlphaFoldDB" id="A0A927ISZ7"/>
<dbReference type="CDD" id="cd11336">
    <property type="entry name" value="AmyAc_MTSase"/>
    <property type="match status" value="1"/>
</dbReference>
<dbReference type="SUPFAM" id="SSF51445">
    <property type="entry name" value="(Trans)glycosidases"/>
    <property type="match status" value="1"/>
</dbReference>
<gene>
    <name evidence="2" type="primary">treY</name>
    <name evidence="2" type="ORF">IC608_06955</name>
</gene>
<dbReference type="InterPro" id="IPR012767">
    <property type="entry name" value="Trehalose_TreY"/>
</dbReference>
<feature type="domain" description="Glycosyl hydrolase family 13 catalytic" evidence="1">
    <location>
        <begin position="6"/>
        <end position="405"/>
    </location>
</feature>
<dbReference type="Proteomes" id="UP000654108">
    <property type="component" value="Unassembled WGS sequence"/>
</dbReference>
<dbReference type="GO" id="GO:0005992">
    <property type="term" value="P:trehalose biosynthetic process"/>
    <property type="evidence" value="ECO:0007669"/>
    <property type="project" value="TreeGrafter"/>
</dbReference>
<name>A0A927ISZ7_9HYPH</name>
<dbReference type="InterPro" id="IPR017853">
    <property type="entry name" value="GH"/>
</dbReference>